<protein>
    <submittedName>
        <fullName evidence="6">2-nitropropane dioxygenase NPD</fullName>
    </submittedName>
</protein>
<dbReference type="FunFam" id="3.20.20.70:FF:000210">
    <property type="entry name" value="2-nitropropane dioxygenase"/>
    <property type="match status" value="1"/>
</dbReference>
<evidence type="ECO:0000256" key="1">
    <source>
        <dbReference type="ARBA" id="ARBA00009881"/>
    </source>
</evidence>
<dbReference type="GO" id="GO:0018580">
    <property type="term" value="F:nitronate monooxygenase activity"/>
    <property type="evidence" value="ECO:0007669"/>
    <property type="project" value="InterPro"/>
</dbReference>
<dbReference type="PANTHER" id="PTHR42747:SF4">
    <property type="entry name" value="BLR1330 PROTEIN"/>
    <property type="match status" value="1"/>
</dbReference>
<reference evidence="6 7" key="1">
    <citation type="journal article" date="2012" name="ISME J.">
        <title>Genomic insights to SAR86, an abundant and uncultivated marine bacterial lineage.</title>
        <authorList>
            <person name="Dupont C.L."/>
            <person name="Rusch D.B."/>
            <person name="Yooseph S."/>
            <person name="Lombardo M.J."/>
            <person name="Richter R.A."/>
            <person name="Valas R."/>
            <person name="Novotny M."/>
            <person name="Yee-Greenbaum J."/>
            <person name="Selengut J.D."/>
            <person name="Haft D.H."/>
            <person name="Halpern A.L."/>
            <person name="Lasken R.S."/>
            <person name="Nealson K."/>
            <person name="Friedman R."/>
            <person name="Venter J.C."/>
        </authorList>
    </citation>
    <scope>NUCLEOTIDE SEQUENCE [LARGE SCALE GENOMIC DNA]</scope>
</reference>
<dbReference type="InterPro" id="IPR004136">
    <property type="entry name" value="NMO"/>
</dbReference>
<evidence type="ECO:0000313" key="6">
    <source>
        <dbReference type="EMBL" id="EJP73981.1"/>
    </source>
</evidence>
<evidence type="ECO:0000256" key="2">
    <source>
        <dbReference type="ARBA" id="ARBA00022630"/>
    </source>
</evidence>
<dbReference type="CDD" id="cd04730">
    <property type="entry name" value="NPD_like"/>
    <property type="match status" value="1"/>
</dbReference>
<keyword evidence="2" id="KW-0285">Flavoprotein</keyword>
<keyword evidence="6" id="KW-0223">Dioxygenase</keyword>
<evidence type="ECO:0000256" key="5">
    <source>
        <dbReference type="ARBA" id="ARBA00023033"/>
    </source>
</evidence>
<dbReference type="PANTHER" id="PTHR42747">
    <property type="entry name" value="NITRONATE MONOOXYGENASE-RELATED"/>
    <property type="match status" value="1"/>
</dbReference>
<keyword evidence="5" id="KW-0503">Monooxygenase</keyword>
<gene>
    <name evidence="6" type="ORF">NT02SARS_0453</name>
</gene>
<accession>J5KRM3</accession>
<evidence type="ECO:0000256" key="3">
    <source>
        <dbReference type="ARBA" id="ARBA00022643"/>
    </source>
</evidence>
<organism evidence="6 7">
    <name type="scientific">SAR86 cluster bacterium SAR86B</name>
    <dbReference type="NCBI Taxonomy" id="1123867"/>
    <lineage>
        <taxon>Bacteria</taxon>
        <taxon>Pseudomonadati</taxon>
        <taxon>Pseudomonadota</taxon>
        <taxon>Gammaproteobacteria</taxon>
        <taxon>SAR86 cluster</taxon>
    </lineage>
</organism>
<keyword evidence="4" id="KW-0560">Oxidoreductase</keyword>
<dbReference type="GO" id="GO:0051213">
    <property type="term" value="F:dioxygenase activity"/>
    <property type="evidence" value="ECO:0007669"/>
    <property type="project" value="UniProtKB-KW"/>
</dbReference>
<evidence type="ECO:0000256" key="4">
    <source>
        <dbReference type="ARBA" id="ARBA00023002"/>
    </source>
</evidence>
<dbReference type="SUPFAM" id="SSF51412">
    <property type="entry name" value="Inosine monophosphate dehydrogenase (IMPDH)"/>
    <property type="match status" value="1"/>
</dbReference>
<dbReference type="EMBL" id="JH611164">
    <property type="protein sequence ID" value="EJP73981.1"/>
    <property type="molecule type" value="Genomic_DNA"/>
</dbReference>
<dbReference type="AlphaFoldDB" id="J5KRM3"/>
<sequence length="323" mass="34621">MAIPDLMKNKLSIPVIGAPLFIVSGPELVIEQCKAGVVGSFPALNARPQHVLGEWIQRIKTELADYQDKNPDKKVAPFAVNQICHGSNDRLFEDMQTCVEHEVPIIITSLRPPAEIVEAAHSYGGLVFHDVINIKHAKKAASEGVDGLILVCAGAGGHAGALSPFALVREVKEWFDGTVILSGSIGDGHSVAAALAMGADYAYMGTRFIATKEANADPGYKKMLEESAAEDIVYSSLFTGVHGNYLKPSIENAGMDPDNLPDADKSSMNFGSGGNTKSKAWKDIWGSGQGIGRIKDSPSTAELVARLKEEFNDAKKEFIKKSE</sequence>
<comment type="similarity">
    <text evidence="1">Belongs to the nitronate monooxygenase family. NMO class I subfamily.</text>
</comment>
<dbReference type="Proteomes" id="UP000010116">
    <property type="component" value="Unassembled WGS sequence"/>
</dbReference>
<evidence type="ECO:0000313" key="7">
    <source>
        <dbReference type="Proteomes" id="UP000010116"/>
    </source>
</evidence>
<name>J5KRM3_9GAMM</name>
<dbReference type="Pfam" id="PF03060">
    <property type="entry name" value="NMO"/>
    <property type="match status" value="1"/>
</dbReference>
<dbReference type="HOGENOM" id="CLU_038732_3_0_6"/>
<proteinExistence type="inferred from homology"/>
<keyword evidence="3" id="KW-0288">FMN</keyword>
<dbReference type="InterPro" id="IPR013785">
    <property type="entry name" value="Aldolase_TIM"/>
</dbReference>
<dbReference type="Gene3D" id="3.20.20.70">
    <property type="entry name" value="Aldolase class I"/>
    <property type="match status" value="1"/>
</dbReference>